<dbReference type="GeneID" id="8827706"/>
<dbReference type="InterPro" id="IPR012426">
    <property type="entry name" value="SepF_arc"/>
</dbReference>
<dbReference type="HOGENOM" id="CLU_131897_1_0_2"/>
<proteinExistence type="predicted"/>
<organism evidence="1 2">
    <name type="scientific">Aciduliprofundum boonei (strain DSM 19572 / T469)</name>
    <dbReference type="NCBI Taxonomy" id="439481"/>
    <lineage>
        <taxon>Archaea</taxon>
        <taxon>Methanobacteriati</taxon>
        <taxon>Thermoplasmatota</taxon>
        <taxon>DHVE2 group</taxon>
        <taxon>Candidatus Aciduliprofundum</taxon>
    </lineage>
</organism>
<evidence type="ECO:0000313" key="1">
    <source>
        <dbReference type="EMBL" id="ADD08566.1"/>
    </source>
</evidence>
<dbReference type="EMBL" id="CP001941">
    <property type="protein sequence ID" value="ADD08566.1"/>
    <property type="molecule type" value="Genomic_DNA"/>
</dbReference>
<evidence type="ECO:0000313" key="2">
    <source>
        <dbReference type="Proteomes" id="UP000001400"/>
    </source>
</evidence>
<name>D3TDD1_ACIB4</name>
<dbReference type="Proteomes" id="UP000001400">
    <property type="component" value="Chromosome"/>
</dbReference>
<sequence>MPSFLKRRLKPEGFGTPQPRKYIDLNEYDTGVDITATGPMVRVAEIYRYEDLRHLSDFVYNGDVLILDYTSIANDDLTLRRIISELKSIAKDVNGDVAGIGKNFLMVTPTGMKISRKKIRGTE</sequence>
<keyword evidence="2" id="KW-1185">Reference proteome</keyword>
<dbReference type="Gene3D" id="3.30.110.150">
    <property type="entry name" value="SepF-like protein"/>
    <property type="match status" value="1"/>
</dbReference>
<dbReference type="KEGG" id="abi:Aboo_0757"/>
<dbReference type="Pfam" id="PF04472">
    <property type="entry name" value="SepF"/>
    <property type="match status" value="1"/>
</dbReference>
<accession>D3TDD1</accession>
<gene>
    <name evidence="1" type="ordered locus">Aboo_0757</name>
</gene>
<reference evidence="1" key="1">
    <citation type="submission" date="2010-02" db="EMBL/GenBank/DDBJ databases">
        <title>Complete sequence of Aciduliprofundum boonei T469.</title>
        <authorList>
            <consortium name="US DOE Joint Genome Institute"/>
            <person name="Lucas S."/>
            <person name="Copeland A."/>
            <person name="Lapidus A."/>
            <person name="Cheng J.-F."/>
            <person name="Bruce D."/>
            <person name="Goodwin L."/>
            <person name="Pitluck S."/>
            <person name="Saunders E."/>
            <person name="Detter J.C."/>
            <person name="Han C."/>
            <person name="Tapia R."/>
            <person name="Land M."/>
            <person name="Hauser L."/>
            <person name="Kyrpides N."/>
            <person name="Mikhailova N."/>
            <person name="Flores G."/>
            <person name="Reysenbach A.-L."/>
            <person name="Woyke T."/>
        </authorList>
    </citation>
    <scope>NUCLEOTIDE SEQUENCE</scope>
    <source>
        <strain evidence="1">T469</strain>
    </source>
</reference>
<dbReference type="InterPro" id="IPR038594">
    <property type="entry name" value="SepF-like_sf"/>
</dbReference>
<dbReference type="InterPro" id="IPR007561">
    <property type="entry name" value="Cell_div_SepF/SepF-rel"/>
</dbReference>
<dbReference type="RefSeq" id="WP_012997221.1">
    <property type="nucleotide sequence ID" value="NC_013926.1"/>
</dbReference>
<dbReference type="OrthoDB" id="56189at2157"/>
<dbReference type="PIRSF" id="PIRSF019313">
    <property type="entry name" value="UCP019313"/>
    <property type="match status" value="1"/>
</dbReference>
<evidence type="ECO:0008006" key="3">
    <source>
        <dbReference type="Google" id="ProtNLM"/>
    </source>
</evidence>
<protein>
    <recommendedName>
        <fullName evidence="3">DUF552 domain-containing protein</fullName>
    </recommendedName>
</protein>
<dbReference type="AlphaFoldDB" id="D3TDD1"/>